<dbReference type="OrthoDB" id="4682787at2759"/>
<evidence type="ECO:0000256" key="1">
    <source>
        <dbReference type="ARBA" id="ARBA00004141"/>
    </source>
</evidence>
<gene>
    <name evidence="9" type="ORF">K491DRAFT_589900</name>
</gene>
<name>A0A6A6TLH6_9PLEO</name>
<protein>
    <recommendedName>
        <fullName evidence="8">Rhodopsin domain-containing protein</fullName>
    </recommendedName>
</protein>
<evidence type="ECO:0000256" key="4">
    <source>
        <dbReference type="ARBA" id="ARBA00023136"/>
    </source>
</evidence>
<feature type="compositionally biased region" description="Polar residues" evidence="6">
    <location>
        <begin position="334"/>
        <end position="348"/>
    </location>
</feature>
<dbReference type="PANTHER" id="PTHR33048">
    <property type="entry name" value="PTH11-LIKE INTEGRAL MEMBRANE PROTEIN (AFU_ORTHOLOGUE AFUA_5G11245)"/>
    <property type="match status" value="1"/>
</dbReference>
<keyword evidence="4 7" id="KW-0472">Membrane</keyword>
<evidence type="ECO:0000256" key="5">
    <source>
        <dbReference type="ARBA" id="ARBA00038359"/>
    </source>
</evidence>
<feature type="compositionally biased region" description="Low complexity" evidence="6">
    <location>
        <begin position="285"/>
        <end position="297"/>
    </location>
</feature>
<evidence type="ECO:0000259" key="8">
    <source>
        <dbReference type="Pfam" id="PF20684"/>
    </source>
</evidence>
<dbReference type="EMBL" id="MU004302">
    <property type="protein sequence ID" value="KAF2660057.1"/>
    <property type="molecule type" value="Genomic_DNA"/>
</dbReference>
<dbReference type="Pfam" id="PF20684">
    <property type="entry name" value="Fung_rhodopsin"/>
    <property type="match status" value="1"/>
</dbReference>
<feature type="transmembrane region" description="Helical" evidence="7">
    <location>
        <begin position="246"/>
        <end position="268"/>
    </location>
</feature>
<feature type="transmembrane region" description="Helical" evidence="7">
    <location>
        <begin position="207"/>
        <end position="226"/>
    </location>
</feature>
<accession>A0A6A6TLH6</accession>
<evidence type="ECO:0000313" key="10">
    <source>
        <dbReference type="Proteomes" id="UP000799324"/>
    </source>
</evidence>
<organism evidence="9 10">
    <name type="scientific">Lophiostoma macrostomum CBS 122681</name>
    <dbReference type="NCBI Taxonomy" id="1314788"/>
    <lineage>
        <taxon>Eukaryota</taxon>
        <taxon>Fungi</taxon>
        <taxon>Dikarya</taxon>
        <taxon>Ascomycota</taxon>
        <taxon>Pezizomycotina</taxon>
        <taxon>Dothideomycetes</taxon>
        <taxon>Pleosporomycetidae</taxon>
        <taxon>Pleosporales</taxon>
        <taxon>Lophiostomataceae</taxon>
        <taxon>Lophiostoma</taxon>
    </lineage>
</organism>
<dbReference type="GO" id="GO:0016020">
    <property type="term" value="C:membrane"/>
    <property type="evidence" value="ECO:0007669"/>
    <property type="project" value="UniProtKB-SubCell"/>
</dbReference>
<feature type="transmembrane region" description="Helical" evidence="7">
    <location>
        <begin position="86"/>
        <end position="110"/>
    </location>
</feature>
<keyword evidence="3 7" id="KW-1133">Transmembrane helix</keyword>
<keyword evidence="10" id="KW-1185">Reference proteome</keyword>
<evidence type="ECO:0000256" key="3">
    <source>
        <dbReference type="ARBA" id="ARBA00022989"/>
    </source>
</evidence>
<dbReference type="InterPro" id="IPR049326">
    <property type="entry name" value="Rhodopsin_dom_fungi"/>
</dbReference>
<evidence type="ECO:0000313" key="9">
    <source>
        <dbReference type="EMBL" id="KAF2660057.1"/>
    </source>
</evidence>
<feature type="region of interest" description="Disordered" evidence="6">
    <location>
        <begin position="319"/>
        <end position="353"/>
    </location>
</feature>
<keyword evidence="2 7" id="KW-0812">Transmembrane</keyword>
<feature type="compositionally biased region" description="Low complexity" evidence="6">
    <location>
        <begin position="322"/>
        <end position="333"/>
    </location>
</feature>
<comment type="similarity">
    <text evidence="5">Belongs to the SAT4 family.</text>
</comment>
<evidence type="ECO:0000256" key="2">
    <source>
        <dbReference type="ARBA" id="ARBA00022692"/>
    </source>
</evidence>
<dbReference type="PANTHER" id="PTHR33048:SF96">
    <property type="entry name" value="INTEGRAL MEMBRANE PROTEIN"/>
    <property type="match status" value="1"/>
</dbReference>
<feature type="region of interest" description="Disordered" evidence="6">
    <location>
        <begin position="279"/>
        <end position="306"/>
    </location>
</feature>
<feature type="transmembrane region" description="Helical" evidence="7">
    <location>
        <begin position="173"/>
        <end position="195"/>
    </location>
</feature>
<evidence type="ECO:0000256" key="6">
    <source>
        <dbReference type="SAM" id="MobiDB-lite"/>
    </source>
</evidence>
<dbReference type="AlphaFoldDB" id="A0A6A6TLH6"/>
<feature type="transmembrane region" description="Helical" evidence="7">
    <location>
        <begin position="12"/>
        <end position="34"/>
    </location>
</feature>
<dbReference type="InterPro" id="IPR052337">
    <property type="entry name" value="SAT4-like"/>
</dbReference>
<evidence type="ECO:0000256" key="7">
    <source>
        <dbReference type="SAM" id="Phobius"/>
    </source>
</evidence>
<sequence>MDSKSTEQLGQLTFALVVTLLILGYITVGLRLWVRLRITKNPGWDDITMIITLLLFTCYCSFILVIQEHTAFGQIPTPDTLRKILLFVQLGEIFYIITTTILKISLGLFFLRILTKQWQINIFRAILVVSAVFGIFYTFIAIFQCGTPDKLLDRLLLGNIQCLPNGLLLSSGYLYGSINVIADWTFVLIPIFVLLESDMDRRSKISVSIVMGLGAVGSISSILRMVYMKGLSLNNQLSTEAVYATIWATAEPGTGIIAASIAILRPLFRKIRSEVQDKLSEHSSARSGSGSGNSTAKSKSKSKNHSWASDEDTIALTLVPTSGSGSSRGFGVSTNISASKRSMDSPTWDSHFDVRNGTATEVVDIKLDVAESRPKPPRKD</sequence>
<reference evidence="9" key="1">
    <citation type="journal article" date="2020" name="Stud. Mycol.">
        <title>101 Dothideomycetes genomes: a test case for predicting lifestyles and emergence of pathogens.</title>
        <authorList>
            <person name="Haridas S."/>
            <person name="Albert R."/>
            <person name="Binder M."/>
            <person name="Bloem J."/>
            <person name="Labutti K."/>
            <person name="Salamov A."/>
            <person name="Andreopoulos B."/>
            <person name="Baker S."/>
            <person name="Barry K."/>
            <person name="Bills G."/>
            <person name="Bluhm B."/>
            <person name="Cannon C."/>
            <person name="Castanera R."/>
            <person name="Culley D."/>
            <person name="Daum C."/>
            <person name="Ezra D."/>
            <person name="Gonzalez J."/>
            <person name="Henrissat B."/>
            <person name="Kuo A."/>
            <person name="Liang C."/>
            <person name="Lipzen A."/>
            <person name="Lutzoni F."/>
            <person name="Magnuson J."/>
            <person name="Mondo S."/>
            <person name="Nolan M."/>
            <person name="Ohm R."/>
            <person name="Pangilinan J."/>
            <person name="Park H.-J."/>
            <person name="Ramirez L."/>
            <person name="Alfaro M."/>
            <person name="Sun H."/>
            <person name="Tritt A."/>
            <person name="Yoshinaga Y."/>
            <person name="Zwiers L.-H."/>
            <person name="Turgeon B."/>
            <person name="Goodwin S."/>
            <person name="Spatafora J."/>
            <person name="Crous P."/>
            <person name="Grigoriev I."/>
        </authorList>
    </citation>
    <scope>NUCLEOTIDE SEQUENCE</scope>
    <source>
        <strain evidence="9">CBS 122681</strain>
    </source>
</reference>
<feature type="transmembrane region" description="Helical" evidence="7">
    <location>
        <begin position="46"/>
        <end position="66"/>
    </location>
</feature>
<feature type="domain" description="Rhodopsin" evidence="8">
    <location>
        <begin position="30"/>
        <end position="270"/>
    </location>
</feature>
<feature type="transmembrane region" description="Helical" evidence="7">
    <location>
        <begin position="122"/>
        <end position="143"/>
    </location>
</feature>
<proteinExistence type="inferred from homology"/>
<dbReference type="Proteomes" id="UP000799324">
    <property type="component" value="Unassembled WGS sequence"/>
</dbReference>
<comment type="subcellular location">
    <subcellularLocation>
        <location evidence="1">Membrane</location>
        <topology evidence="1">Multi-pass membrane protein</topology>
    </subcellularLocation>
</comment>